<sequence length="188" mass="20081">MRRRGTCVCTRWKRWTPWWTTTATPRTWPPLSWRGRAPLSQSGPSFSTRRTAGRPCRTGQSSPSTGTQTACLSPNADTDSWRREVRSASKRTGENWFLTPSSPSSPGSSSARPSAPTAERTPSLPSPSFSHPSSTPCNPSSVPPAGALPKASSVPRATPPRPLTTSSWSTAISPTRRAKTVPVSAPAG</sequence>
<feature type="compositionally biased region" description="Polar residues" evidence="1">
    <location>
        <begin position="163"/>
        <end position="173"/>
    </location>
</feature>
<feature type="compositionally biased region" description="Basic and acidic residues" evidence="1">
    <location>
        <begin position="79"/>
        <end position="93"/>
    </location>
</feature>
<evidence type="ECO:0000256" key="1">
    <source>
        <dbReference type="SAM" id="MobiDB-lite"/>
    </source>
</evidence>
<name>B6C6X3_9ADEN</name>
<feature type="compositionally biased region" description="Low complexity" evidence="1">
    <location>
        <begin position="58"/>
        <end position="69"/>
    </location>
</feature>
<evidence type="ECO:0000313" key="2">
    <source>
        <dbReference type="EMBL" id="ACI47069.1"/>
    </source>
</evidence>
<organism evidence="2 3">
    <name type="scientific">Human adenovirus 64</name>
    <dbReference type="NCBI Taxonomy" id="1145295"/>
    <lineage>
        <taxon>Viruses</taxon>
        <taxon>Varidnaviria</taxon>
        <taxon>Bamfordvirae</taxon>
        <taxon>Preplasmiviricota</taxon>
        <taxon>Polisuviricotina</taxon>
        <taxon>Pharingeaviricetes</taxon>
        <taxon>Rowavirales</taxon>
        <taxon>Adenoviridae</taxon>
        <taxon>Mastadenovirus</taxon>
        <taxon>Mastadenovirus dominans</taxon>
        <taxon>Human mastadenovirus D</taxon>
    </lineage>
</organism>
<feature type="region of interest" description="Disordered" evidence="1">
    <location>
        <begin position="26"/>
        <end position="188"/>
    </location>
</feature>
<accession>B6C6X3</accession>
<feature type="compositionally biased region" description="Low complexity" evidence="1">
    <location>
        <begin position="100"/>
        <end position="136"/>
    </location>
</feature>
<feature type="compositionally biased region" description="Polar residues" evidence="1">
    <location>
        <begin position="39"/>
        <end position="50"/>
    </location>
</feature>
<proteinExistence type="predicted"/>
<reference evidence="2 3" key="1">
    <citation type="submission" date="2006-11" db="EMBL/GenBank/DDBJ databases">
        <title>The complete nucleotide sequence and analysis of human adenovirus type 19.</title>
        <authorList>
            <person name="Robinson C.M."/>
            <person name="Shariati F."/>
            <person name="Gillaspy A.F."/>
            <person name="Dyer D.W."/>
            <person name="Chodosh J."/>
        </authorList>
    </citation>
    <scope>NUCLEOTIDE SEQUENCE [LARGE SCALE GENOMIC DNA]</scope>
    <source>
        <strain evidence="2">Human/USA/C/1993/64[P22H19F37]</strain>
    </source>
</reference>
<protein>
    <submittedName>
        <fullName evidence="2">Uncharacterized protein</fullName>
    </submittedName>
</protein>
<evidence type="ECO:0000313" key="3">
    <source>
        <dbReference type="Proteomes" id="UP000143308"/>
    </source>
</evidence>
<dbReference type="Proteomes" id="UP000143308">
    <property type="component" value="Segment"/>
</dbReference>
<dbReference type="EMBL" id="EF121005">
    <property type="protein sequence ID" value="ACI47069.1"/>
    <property type="molecule type" value="Genomic_DNA"/>
</dbReference>